<dbReference type="InterPro" id="IPR003594">
    <property type="entry name" value="HATPase_dom"/>
</dbReference>
<keyword evidence="6" id="KW-0547">Nucleotide-binding</keyword>
<dbReference type="RefSeq" id="WP_074215681.1">
    <property type="nucleotide sequence ID" value="NZ_FSRG01000003.1"/>
</dbReference>
<accession>A0A1N6EB04</accession>
<keyword evidence="5" id="KW-0808">Transferase</keyword>
<organism evidence="13 14">
    <name type="scientific">Halodesulfovibrio marinisediminis DSM 17456</name>
    <dbReference type="NCBI Taxonomy" id="1121457"/>
    <lineage>
        <taxon>Bacteria</taxon>
        <taxon>Pseudomonadati</taxon>
        <taxon>Thermodesulfobacteriota</taxon>
        <taxon>Desulfovibrionia</taxon>
        <taxon>Desulfovibrionales</taxon>
        <taxon>Desulfovibrionaceae</taxon>
        <taxon>Halodesulfovibrio</taxon>
    </lineage>
</organism>
<name>A0A1N6EB04_9BACT</name>
<keyword evidence="10" id="KW-1133">Transmembrane helix</keyword>
<dbReference type="PROSITE" id="PS50885">
    <property type="entry name" value="HAMP"/>
    <property type="match status" value="1"/>
</dbReference>
<dbReference type="CDD" id="cd06225">
    <property type="entry name" value="HAMP"/>
    <property type="match status" value="1"/>
</dbReference>
<evidence type="ECO:0000313" key="13">
    <source>
        <dbReference type="EMBL" id="SIN80151.1"/>
    </source>
</evidence>
<dbReference type="InterPro" id="IPR050351">
    <property type="entry name" value="BphY/WalK/GraS-like"/>
</dbReference>
<dbReference type="Pfam" id="PF00672">
    <property type="entry name" value="HAMP"/>
    <property type="match status" value="1"/>
</dbReference>
<dbReference type="InterPro" id="IPR004358">
    <property type="entry name" value="Sig_transdc_His_kin-like_C"/>
</dbReference>
<keyword evidence="7" id="KW-0418">Kinase</keyword>
<dbReference type="PRINTS" id="PR00344">
    <property type="entry name" value="BCTRLSENSOR"/>
</dbReference>
<dbReference type="GO" id="GO:0016020">
    <property type="term" value="C:membrane"/>
    <property type="evidence" value="ECO:0007669"/>
    <property type="project" value="UniProtKB-SubCell"/>
</dbReference>
<proteinExistence type="predicted"/>
<evidence type="ECO:0000256" key="5">
    <source>
        <dbReference type="ARBA" id="ARBA00022679"/>
    </source>
</evidence>
<dbReference type="InterPro" id="IPR036890">
    <property type="entry name" value="HATPase_C_sf"/>
</dbReference>
<dbReference type="Proteomes" id="UP000184694">
    <property type="component" value="Unassembled WGS sequence"/>
</dbReference>
<dbReference type="GO" id="GO:0000156">
    <property type="term" value="F:phosphorelay response regulator activity"/>
    <property type="evidence" value="ECO:0007669"/>
    <property type="project" value="TreeGrafter"/>
</dbReference>
<reference evidence="14" key="1">
    <citation type="submission" date="2016-11" db="EMBL/GenBank/DDBJ databases">
        <authorList>
            <person name="Varghese N."/>
            <person name="Submissions S."/>
        </authorList>
    </citation>
    <scope>NUCLEOTIDE SEQUENCE [LARGE SCALE GENOMIC DNA]</scope>
    <source>
        <strain evidence="14">DSM 17456</strain>
    </source>
</reference>
<evidence type="ECO:0000256" key="7">
    <source>
        <dbReference type="ARBA" id="ARBA00022777"/>
    </source>
</evidence>
<sequence length="624" mass="69407">MQLSRKVNLFIALVFVALILLYIQVQQLIIMPSFVSLEKEMAVDNTERVLEAIDNEFNQLAPIASDWAYWTTTYDYVLTKDETYEKEVLVGSKALIDLKMNYIGIYDVNGNAVWNRAIDLSTGKVLDIGLLSGKKLPAKNPLLQLHGLTDEVCGIIPTPHAPMLVVAKSILTNENKGPTAGTFILGKFLDEACIHSISQQTKFLILASQPTSNAAPALIHTHTAHESIPHTQYRLVTTQDYWKVYTTLLDLHKKPILTLQVDTARDISTYGAMAVKHSLWLLITAGLAVMFVLWKFLQLAVIAPITTLTNHTIKIGNNNMLDEHVEIKGKDEIGVLSKTFNQMIDRLAESRKQLIEQSYRSGANDLASGTLHNIRNTITPLSVRLSTLQQALKTAPLSEIRKAAEELIDPTTPQERLNDLLQFLKLATEDLERLLEKSYDELTLSIQQIGRVEKCLVDKRLLPHSDQLIEPICMLDVINEVKKRLGPEVRDTINIEIEDSVEKCSNIVGTQAALQLVVENILINAAESIATIDRNKGCVIISAKKKVTPEQSMVEYLFTDNGAGVDHNHIDHLFERDFSTKNRNGAGFGLHWSSNTIQALGGQMFIESPGIGHGATVHILLPLA</sequence>
<keyword evidence="8" id="KW-0067">ATP-binding</keyword>
<evidence type="ECO:0000256" key="3">
    <source>
        <dbReference type="ARBA" id="ARBA00012438"/>
    </source>
</evidence>
<dbReference type="InterPro" id="IPR003660">
    <property type="entry name" value="HAMP_dom"/>
</dbReference>
<evidence type="ECO:0000256" key="8">
    <source>
        <dbReference type="ARBA" id="ARBA00022840"/>
    </source>
</evidence>
<dbReference type="GO" id="GO:0004673">
    <property type="term" value="F:protein histidine kinase activity"/>
    <property type="evidence" value="ECO:0007669"/>
    <property type="project" value="UniProtKB-EC"/>
</dbReference>
<evidence type="ECO:0000256" key="6">
    <source>
        <dbReference type="ARBA" id="ARBA00022741"/>
    </source>
</evidence>
<dbReference type="InterPro" id="IPR005467">
    <property type="entry name" value="His_kinase_dom"/>
</dbReference>
<dbReference type="SUPFAM" id="SSF55874">
    <property type="entry name" value="ATPase domain of HSP90 chaperone/DNA topoisomerase II/histidine kinase"/>
    <property type="match status" value="1"/>
</dbReference>
<evidence type="ECO:0000256" key="10">
    <source>
        <dbReference type="SAM" id="Phobius"/>
    </source>
</evidence>
<dbReference type="STRING" id="1121457.SAMN02745161_0844"/>
<keyword evidence="10" id="KW-0472">Membrane</keyword>
<dbReference type="SMART" id="SM00387">
    <property type="entry name" value="HATPase_c"/>
    <property type="match status" value="1"/>
</dbReference>
<dbReference type="EC" id="2.7.13.3" evidence="3"/>
<evidence type="ECO:0000256" key="1">
    <source>
        <dbReference type="ARBA" id="ARBA00000085"/>
    </source>
</evidence>
<feature type="domain" description="Histidine kinase" evidence="11">
    <location>
        <begin position="369"/>
        <end position="624"/>
    </location>
</feature>
<dbReference type="Gene3D" id="3.30.565.10">
    <property type="entry name" value="Histidine kinase-like ATPase, C-terminal domain"/>
    <property type="match status" value="1"/>
</dbReference>
<keyword evidence="4" id="KW-0597">Phosphoprotein</keyword>
<dbReference type="Gene3D" id="6.10.340.10">
    <property type="match status" value="1"/>
</dbReference>
<comment type="subcellular location">
    <subcellularLocation>
        <location evidence="2">Membrane</location>
    </subcellularLocation>
</comment>
<dbReference type="PANTHER" id="PTHR42878">
    <property type="entry name" value="TWO-COMPONENT HISTIDINE KINASE"/>
    <property type="match status" value="1"/>
</dbReference>
<dbReference type="SUPFAM" id="SSF158472">
    <property type="entry name" value="HAMP domain-like"/>
    <property type="match status" value="1"/>
</dbReference>
<dbReference type="PANTHER" id="PTHR42878:SF7">
    <property type="entry name" value="SENSOR HISTIDINE KINASE GLRK"/>
    <property type="match status" value="1"/>
</dbReference>
<evidence type="ECO:0000313" key="14">
    <source>
        <dbReference type="Proteomes" id="UP000184694"/>
    </source>
</evidence>
<evidence type="ECO:0000256" key="9">
    <source>
        <dbReference type="ARBA" id="ARBA00023012"/>
    </source>
</evidence>
<evidence type="ECO:0000256" key="2">
    <source>
        <dbReference type="ARBA" id="ARBA00004370"/>
    </source>
</evidence>
<feature type="domain" description="HAMP" evidence="12">
    <location>
        <begin position="299"/>
        <end position="352"/>
    </location>
</feature>
<keyword evidence="14" id="KW-1185">Reference proteome</keyword>
<dbReference type="GO" id="GO:0005524">
    <property type="term" value="F:ATP binding"/>
    <property type="evidence" value="ECO:0007669"/>
    <property type="project" value="UniProtKB-KW"/>
</dbReference>
<evidence type="ECO:0000259" key="12">
    <source>
        <dbReference type="PROSITE" id="PS50885"/>
    </source>
</evidence>
<dbReference type="SMART" id="SM00304">
    <property type="entry name" value="HAMP"/>
    <property type="match status" value="1"/>
</dbReference>
<comment type="catalytic activity">
    <reaction evidence="1">
        <text>ATP + protein L-histidine = ADP + protein N-phospho-L-histidine.</text>
        <dbReference type="EC" id="2.7.13.3"/>
    </reaction>
</comment>
<dbReference type="AlphaFoldDB" id="A0A1N6EB04"/>
<protein>
    <recommendedName>
        <fullName evidence="3">histidine kinase</fullName>
        <ecNumber evidence="3">2.7.13.3</ecNumber>
    </recommendedName>
</protein>
<evidence type="ECO:0000259" key="11">
    <source>
        <dbReference type="PROSITE" id="PS50109"/>
    </source>
</evidence>
<gene>
    <name evidence="13" type="ORF">SAMN02745161_0844</name>
</gene>
<keyword evidence="9" id="KW-0902">Two-component regulatory system</keyword>
<dbReference type="GO" id="GO:0030295">
    <property type="term" value="F:protein kinase activator activity"/>
    <property type="evidence" value="ECO:0007669"/>
    <property type="project" value="TreeGrafter"/>
</dbReference>
<feature type="transmembrane region" description="Helical" evidence="10">
    <location>
        <begin position="7"/>
        <end position="25"/>
    </location>
</feature>
<dbReference type="Pfam" id="PF05228">
    <property type="entry name" value="CHASE4"/>
    <property type="match status" value="1"/>
</dbReference>
<dbReference type="OrthoDB" id="6231at2"/>
<dbReference type="Pfam" id="PF02518">
    <property type="entry name" value="HATPase_c"/>
    <property type="match status" value="1"/>
</dbReference>
<keyword evidence="10" id="KW-0812">Transmembrane</keyword>
<dbReference type="PROSITE" id="PS50109">
    <property type="entry name" value="HIS_KIN"/>
    <property type="match status" value="1"/>
</dbReference>
<evidence type="ECO:0000256" key="4">
    <source>
        <dbReference type="ARBA" id="ARBA00022553"/>
    </source>
</evidence>
<dbReference type="InterPro" id="IPR007892">
    <property type="entry name" value="CHASE4"/>
</dbReference>
<dbReference type="GO" id="GO:0007234">
    <property type="term" value="P:osmosensory signaling via phosphorelay pathway"/>
    <property type="evidence" value="ECO:0007669"/>
    <property type="project" value="TreeGrafter"/>
</dbReference>
<dbReference type="EMBL" id="FSRG01000003">
    <property type="protein sequence ID" value="SIN80151.1"/>
    <property type="molecule type" value="Genomic_DNA"/>
</dbReference>